<accession>A0AAD4SHU0</accession>
<gene>
    <name evidence="5" type="ORF">MKW98_004901</name>
</gene>
<dbReference type="InterPro" id="IPR000182">
    <property type="entry name" value="GNAT_dom"/>
</dbReference>
<dbReference type="EMBL" id="JAJJMB010010711">
    <property type="protein sequence ID" value="KAI3906851.1"/>
    <property type="molecule type" value="Genomic_DNA"/>
</dbReference>
<evidence type="ECO:0000313" key="5">
    <source>
        <dbReference type="EMBL" id="KAI3906851.1"/>
    </source>
</evidence>
<name>A0AAD4SHU0_9MAGN</name>
<evidence type="ECO:0000259" key="4">
    <source>
        <dbReference type="PROSITE" id="PS51186"/>
    </source>
</evidence>
<dbReference type="PANTHER" id="PTHR23091:SF4">
    <property type="entry name" value="N-TERMINAL AMINO-ACID N(ALPHA)-ACETYLTRANSFERASE NATA"/>
    <property type="match status" value="1"/>
</dbReference>
<comment type="similarity">
    <text evidence="3">Belongs to the acetyltransferase family. ARD1 subfamily.</text>
</comment>
<dbReference type="PANTHER" id="PTHR23091">
    <property type="entry name" value="N-TERMINAL ACETYLTRANSFERASE"/>
    <property type="match status" value="1"/>
</dbReference>
<dbReference type="PROSITE" id="PS51186">
    <property type="entry name" value="GNAT"/>
    <property type="match status" value="1"/>
</dbReference>
<feature type="domain" description="N-acetyltransferase" evidence="4">
    <location>
        <begin position="2"/>
        <end position="154"/>
    </location>
</feature>
<keyword evidence="2" id="KW-0012">Acyltransferase</keyword>
<dbReference type="GO" id="GO:1990190">
    <property type="term" value="F:protein-N-terminal-glutamate acetyltransferase activity"/>
    <property type="evidence" value="ECO:0007669"/>
    <property type="project" value="TreeGrafter"/>
</dbReference>
<sequence>MVVIRQATMDDIPGMQDLDLHCFEEENHPGDYLYYEDYLVLWPRLSFVAEENGTGRIIGYVVAKMELTKPHGYISYLGVGPTNRRKGIAKKLMSVAQNAMVQEYGPERVSLHVLKSSRAAINLFTKRLGYKFYESADMFYDNGEDAYVLVKLLQGKQPADHIGDGFGHAAGCFSSEAAKANLKGQMETLQLS</sequence>
<reference evidence="5" key="1">
    <citation type="submission" date="2022-04" db="EMBL/GenBank/DDBJ databases">
        <title>A functionally conserved STORR gene fusion in Papaver species that diverged 16.8 million years ago.</title>
        <authorList>
            <person name="Catania T."/>
        </authorList>
    </citation>
    <scope>NUCLEOTIDE SEQUENCE</scope>
    <source>
        <strain evidence="5">S-188037</strain>
    </source>
</reference>
<protein>
    <recommendedName>
        <fullName evidence="4">N-acetyltransferase domain-containing protein</fullName>
    </recommendedName>
</protein>
<proteinExistence type="inferred from homology"/>
<dbReference type="Proteomes" id="UP001202328">
    <property type="component" value="Unassembled WGS sequence"/>
</dbReference>
<evidence type="ECO:0000256" key="1">
    <source>
        <dbReference type="ARBA" id="ARBA00022679"/>
    </source>
</evidence>
<dbReference type="CDD" id="cd04301">
    <property type="entry name" value="NAT_SF"/>
    <property type="match status" value="1"/>
</dbReference>
<evidence type="ECO:0000313" key="6">
    <source>
        <dbReference type="Proteomes" id="UP001202328"/>
    </source>
</evidence>
<evidence type="ECO:0000256" key="3">
    <source>
        <dbReference type="ARBA" id="ARBA00025786"/>
    </source>
</evidence>
<keyword evidence="6" id="KW-1185">Reference proteome</keyword>
<dbReference type="AlphaFoldDB" id="A0AAD4SHU0"/>
<dbReference type="SUPFAM" id="SSF55729">
    <property type="entry name" value="Acyl-CoA N-acyltransferases (Nat)"/>
    <property type="match status" value="1"/>
</dbReference>
<keyword evidence="1" id="KW-0808">Transferase</keyword>
<evidence type="ECO:0000256" key="2">
    <source>
        <dbReference type="ARBA" id="ARBA00023315"/>
    </source>
</evidence>
<comment type="caution">
    <text evidence="5">The sequence shown here is derived from an EMBL/GenBank/DDBJ whole genome shotgun (WGS) entry which is preliminary data.</text>
</comment>
<dbReference type="Gene3D" id="3.40.630.30">
    <property type="match status" value="1"/>
</dbReference>
<dbReference type="InterPro" id="IPR045047">
    <property type="entry name" value="Ard1-like"/>
</dbReference>
<dbReference type="Pfam" id="PF00583">
    <property type="entry name" value="Acetyltransf_1"/>
    <property type="match status" value="1"/>
</dbReference>
<dbReference type="GO" id="GO:0031415">
    <property type="term" value="C:NatA complex"/>
    <property type="evidence" value="ECO:0007669"/>
    <property type="project" value="InterPro"/>
</dbReference>
<dbReference type="GO" id="GO:1990189">
    <property type="term" value="F:protein N-terminal-serine acetyltransferase activity"/>
    <property type="evidence" value="ECO:0007669"/>
    <property type="project" value="TreeGrafter"/>
</dbReference>
<organism evidence="5 6">
    <name type="scientific">Papaver atlanticum</name>
    <dbReference type="NCBI Taxonomy" id="357466"/>
    <lineage>
        <taxon>Eukaryota</taxon>
        <taxon>Viridiplantae</taxon>
        <taxon>Streptophyta</taxon>
        <taxon>Embryophyta</taxon>
        <taxon>Tracheophyta</taxon>
        <taxon>Spermatophyta</taxon>
        <taxon>Magnoliopsida</taxon>
        <taxon>Ranunculales</taxon>
        <taxon>Papaveraceae</taxon>
        <taxon>Papaveroideae</taxon>
        <taxon>Papaver</taxon>
    </lineage>
</organism>
<dbReference type="InterPro" id="IPR016181">
    <property type="entry name" value="Acyl_CoA_acyltransferase"/>
</dbReference>